<evidence type="ECO:0000313" key="5">
    <source>
        <dbReference type="EMBL" id="CAB1451675.1"/>
    </source>
</evidence>
<evidence type="ECO:0000313" key="6">
    <source>
        <dbReference type="Proteomes" id="UP001153269"/>
    </source>
</evidence>
<keyword evidence="2" id="KW-0963">Cytoplasm</keyword>
<evidence type="ECO:0000256" key="1">
    <source>
        <dbReference type="ARBA" id="ARBA00004496"/>
    </source>
</evidence>
<feature type="compositionally biased region" description="Polar residues" evidence="4">
    <location>
        <begin position="263"/>
        <end position="275"/>
    </location>
</feature>
<feature type="region of interest" description="Disordered" evidence="4">
    <location>
        <begin position="254"/>
        <end position="301"/>
    </location>
</feature>
<dbReference type="PANTHER" id="PTHR47544:SF3">
    <property type="entry name" value="RHO GUANINE NUCLEOTIDE EXCHANGE FACTOR 4 ISOFORM X1"/>
    <property type="match status" value="1"/>
</dbReference>
<protein>
    <submittedName>
        <fullName evidence="5">Uncharacterized protein</fullName>
    </submittedName>
</protein>
<keyword evidence="6" id="KW-1185">Reference proteome</keyword>
<dbReference type="EMBL" id="CADEAL010004097">
    <property type="protein sequence ID" value="CAB1451675.1"/>
    <property type="molecule type" value="Genomic_DNA"/>
</dbReference>
<organism evidence="5 6">
    <name type="scientific">Pleuronectes platessa</name>
    <name type="common">European plaice</name>
    <dbReference type="NCBI Taxonomy" id="8262"/>
    <lineage>
        <taxon>Eukaryota</taxon>
        <taxon>Metazoa</taxon>
        <taxon>Chordata</taxon>
        <taxon>Craniata</taxon>
        <taxon>Vertebrata</taxon>
        <taxon>Euteleostomi</taxon>
        <taxon>Actinopterygii</taxon>
        <taxon>Neopterygii</taxon>
        <taxon>Teleostei</taxon>
        <taxon>Neoteleostei</taxon>
        <taxon>Acanthomorphata</taxon>
        <taxon>Carangaria</taxon>
        <taxon>Pleuronectiformes</taxon>
        <taxon>Pleuronectoidei</taxon>
        <taxon>Pleuronectidae</taxon>
        <taxon>Pleuronectes</taxon>
    </lineage>
</organism>
<sequence>MSEQGPRKDNSDDEVFVRGDINQTIHQFNSIHSSVDYEVDEESCNFFTSTPQAHHVRHLIGQGSSQVGNEGSSQHSPLLGQVESPNGLNNKRSKSNDSLNIRMRFAQAHRSLSSLFESRSMDKENEEQATVCIDLDSVKAKQSWRKLKMPKEAELLKRALSAPDGECSNTGQELGHFISSPLLDRLSNPGSPSSLRALRHTDPISKRGVPQGNGNIHGCKSEGQRRKCLPGLSQFSNDSAIPHLNNISPVSPLSPSSLAALTRQPSHPWSRSHQVASEVLTESPLRPMSPKPNSPRPAAQRKNFCYPQSSRASSVCSNLLGQSVSVEGLTDPPERPKTLKPSTSPLVVNLSLLDTEEHRIDSQSHISLYAFGFISELEGSQNGGRPASQSRTRKLLEVESEGKASMVLGRLRNGCWLDVGHERGGRQQGQNCSDDLWIEEQKKYKRKLARVIRGSLGQLNTLISEDMDKTDAGVTSGPINAFRGMPLKAQFFSQSTPIGLDCLGWRRRISYTSVVIPDGPSEKAGFGDELGSEDDLLYEDFRSSGHRFGHPGGGGGEQLAINEVKMSIYQHWRSCGLRL</sequence>
<feature type="region of interest" description="Disordered" evidence="4">
    <location>
        <begin position="188"/>
        <end position="222"/>
    </location>
</feature>
<proteinExistence type="predicted"/>
<reference evidence="5" key="1">
    <citation type="submission" date="2020-03" db="EMBL/GenBank/DDBJ databases">
        <authorList>
            <person name="Weist P."/>
        </authorList>
    </citation>
    <scope>NUCLEOTIDE SEQUENCE</scope>
</reference>
<accession>A0A9N7VNY1</accession>
<dbReference type="GO" id="GO:0005085">
    <property type="term" value="F:guanyl-nucleotide exchange factor activity"/>
    <property type="evidence" value="ECO:0007669"/>
    <property type="project" value="UniProtKB-KW"/>
</dbReference>
<evidence type="ECO:0000256" key="4">
    <source>
        <dbReference type="SAM" id="MobiDB-lite"/>
    </source>
</evidence>
<feature type="compositionally biased region" description="Polar residues" evidence="4">
    <location>
        <begin position="63"/>
        <end position="76"/>
    </location>
</feature>
<feature type="region of interest" description="Disordered" evidence="4">
    <location>
        <begin position="63"/>
        <end position="97"/>
    </location>
</feature>
<dbReference type="GO" id="GO:0005737">
    <property type="term" value="C:cytoplasm"/>
    <property type="evidence" value="ECO:0007669"/>
    <property type="project" value="UniProtKB-SubCell"/>
</dbReference>
<keyword evidence="3" id="KW-0344">Guanine-nucleotide releasing factor</keyword>
<name>A0A9N7VNY1_PLEPL</name>
<evidence type="ECO:0000256" key="2">
    <source>
        <dbReference type="ARBA" id="ARBA00022490"/>
    </source>
</evidence>
<comment type="subcellular location">
    <subcellularLocation>
        <location evidence="1">Cytoplasm</location>
    </subcellularLocation>
</comment>
<comment type="caution">
    <text evidence="5">The sequence shown here is derived from an EMBL/GenBank/DDBJ whole genome shotgun (WGS) entry which is preliminary data.</text>
</comment>
<evidence type="ECO:0000256" key="3">
    <source>
        <dbReference type="ARBA" id="ARBA00022658"/>
    </source>
</evidence>
<dbReference type="PANTHER" id="PTHR47544">
    <property type="entry name" value="RHO GUANINE NUCLEOTIDE EXCHANGE FACTOR 4"/>
    <property type="match status" value="1"/>
</dbReference>
<dbReference type="AlphaFoldDB" id="A0A9N7VNY1"/>
<dbReference type="Proteomes" id="UP001153269">
    <property type="component" value="Unassembled WGS sequence"/>
</dbReference>
<gene>
    <name evidence="5" type="ORF">PLEPLA_LOCUS39401</name>
</gene>